<accession>A0ABW1J081</accession>
<protein>
    <submittedName>
        <fullName evidence="2">Uncharacterized protein</fullName>
    </submittedName>
</protein>
<evidence type="ECO:0000313" key="2">
    <source>
        <dbReference type="EMBL" id="MFC5993987.1"/>
    </source>
</evidence>
<proteinExistence type="predicted"/>
<feature type="transmembrane region" description="Helical" evidence="1">
    <location>
        <begin position="21"/>
        <end position="40"/>
    </location>
</feature>
<keyword evidence="1" id="KW-0472">Membrane</keyword>
<comment type="caution">
    <text evidence="2">The sequence shown here is derived from an EMBL/GenBank/DDBJ whole genome shotgun (WGS) entry which is preliminary data.</text>
</comment>
<organism evidence="2 3">
    <name type="scientific">Pseudonocardia hispaniensis</name>
    <dbReference type="NCBI Taxonomy" id="904933"/>
    <lineage>
        <taxon>Bacteria</taxon>
        <taxon>Bacillati</taxon>
        <taxon>Actinomycetota</taxon>
        <taxon>Actinomycetes</taxon>
        <taxon>Pseudonocardiales</taxon>
        <taxon>Pseudonocardiaceae</taxon>
        <taxon>Pseudonocardia</taxon>
    </lineage>
</organism>
<name>A0ABW1J081_9PSEU</name>
<gene>
    <name evidence="2" type="ORF">ACFQE5_07160</name>
</gene>
<evidence type="ECO:0000313" key="3">
    <source>
        <dbReference type="Proteomes" id="UP001596302"/>
    </source>
</evidence>
<evidence type="ECO:0000256" key="1">
    <source>
        <dbReference type="SAM" id="Phobius"/>
    </source>
</evidence>
<reference evidence="3" key="1">
    <citation type="journal article" date="2019" name="Int. J. Syst. Evol. Microbiol.">
        <title>The Global Catalogue of Microorganisms (GCM) 10K type strain sequencing project: providing services to taxonomists for standard genome sequencing and annotation.</title>
        <authorList>
            <consortium name="The Broad Institute Genomics Platform"/>
            <consortium name="The Broad Institute Genome Sequencing Center for Infectious Disease"/>
            <person name="Wu L."/>
            <person name="Ma J."/>
        </authorList>
    </citation>
    <scope>NUCLEOTIDE SEQUENCE [LARGE SCALE GENOMIC DNA]</scope>
    <source>
        <strain evidence="3">CCM 8391</strain>
    </source>
</reference>
<keyword evidence="3" id="KW-1185">Reference proteome</keyword>
<dbReference type="EMBL" id="JBHSQW010000014">
    <property type="protein sequence ID" value="MFC5993987.1"/>
    <property type="molecule type" value="Genomic_DNA"/>
</dbReference>
<keyword evidence="1" id="KW-0812">Transmembrane</keyword>
<keyword evidence="1" id="KW-1133">Transmembrane helix</keyword>
<dbReference type="Proteomes" id="UP001596302">
    <property type="component" value="Unassembled WGS sequence"/>
</dbReference>
<sequence length="68" mass="7156">MITPESLVPERTVVALNLKKILTLLGVALVVFFIVTQPTGAANALGNIGTILRDAANSITSFFTQVVS</sequence>
<dbReference type="RefSeq" id="WP_379584022.1">
    <property type="nucleotide sequence ID" value="NZ_JBHSQW010000014.1"/>
</dbReference>